<keyword evidence="2" id="KW-0812">Transmembrane</keyword>
<proteinExistence type="predicted"/>
<sequence>MDEIAAARRTRALPGDWLDLTVRARASWVRDAIRADPAFGPARVAAARCYLDTGLVSLLPASARRPGRESRGTPGGPHPEEGGFPQCRGAFRLPNVVRMTGMEARGADLRKELDATLQARRELGEEYEPALVESFLEKVDQRIDGAVDRRLRRHLAEQRMVAARDARSPRAMDSWGERFGFGIVSLVLAIPLSAIGGSLGHLPGLLAAWAGIVGVNAVQAARTTPGLFRRHRPSGADGWDD</sequence>
<organism evidence="3 4">
    <name type="scientific">Streptomyces glomeratus</name>
    <dbReference type="NCBI Taxonomy" id="284452"/>
    <lineage>
        <taxon>Bacteria</taxon>
        <taxon>Bacillati</taxon>
        <taxon>Actinomycetota</taxon>
        <taxon>Actinomycetes</taxon>
        <taxon>Kitasatosporales</taxon>
        <taxon>Streptomycetaceae</taxon>
        <taxon>Streptomyces</taxon>
    </lineage>
</organism>
<name>A0ABP6M5K7_9ACTN</name>
<evidence type="ECO:0000256" key="1">
    <source>
        <dbReference type="SAM" id="MobiDB-lite"/>
    </source>
</evidence>
<gene>
    <name evidence="3" type="ORF">GCM10010448_61430</name>
</gene>
<comment type="caution">
    <text evidence="3">The sequence shown here is derived from an EMBL/GenBank/DDBJ whole genome shotgun (WGS) entry which is preliminary data.</text>
</comment>
<evidence type="ECO:0008006" key="5">
    <source>
        <dbReference type="Google" id="ProtNLM"/>
    </source>
</evidence>
<dbReference type="EMBL" id="BAAAUF010000066">
    <property type="protein sequence ID" value="GAA3070107.1"/>
    <property type="molecule type" value="Genomic_DNA"/>
</dbReference>
<keyword evidence="4" id="KW-1185">Reference proteome</keyword>
<feature type="region of interest" description="Disordered" evidence="1">
    <location>
        <begin position="61"/>
        <end position="87"/>
    </location>
</feature>
<protein>
    <recommendedName>
        <fullName evidence="5">SMODS and SLOG-associating 2TM effector domain-containing protein</fullName>
    </recommendedName>
</protein>
<reference evidence="4" key="1">
    <citation type="journal article" date="2019" name="Int. J. Syst. Evol. Microbiol.">
        <title>The Global Catalogue of Microorganisms (GCM) 10K type strain sequencing project: providing services to taxonomists for standard genome sequencing and annotation.</title>
        <authorList>
            <consortium name="The Broad Institute Genomics Platform"/>
            <consortium name="The Broad Institute Genome Sequencing Center for Infectious Disease"/>
            <person name="Wu L."/>
            <person name="Ma J."/>
        </authorList>
    </citation>
    <scope>NUCLEOTIDE SEQUENCE [LARGE SCALE GENOMIC DNA]</scope>
    <source>
        <strain evidence="4">JCM 9091</strain>
    </source>
</reference>
<dbReference type="Proteomes" id="UP001501532">
    <property type="component" value="Unassembled WGS sequence"/>
</dbReference>
<evidence type="ECO:0000313" key="4">
    <source>
        <dbReference type="Proteomes" id="UP001501532"/>
    </source>
</evidence>
<evidence type="ECO:0000256" key="2">
    <source>
        <dbReference type="SAM" id="Phobius"/>
    </source>
</evidence>
<keyword evidence="2" id="KW-0472">Membrane</keyword>
<evidence type="ECO:0000313" key="3">
    <source>
        <dbReference type="EMBL" id="GAA3070107.1"/>
    </source>
</evidence>
<feature type="transmembrane region" description="Helical" evidence="2">
    <location>
        <begin position="179"/>
        <end position="199"/>
    </location>
</feature>
<accession>A0ABP6M5K7</accession>
<keyword evidence="2" id="KW-1133">Transmembrane helix</keyword>